<feature type="non-terminal residue" evidence="1">
    <location>
        <position position="50"/>
    </location>
</feature>
<reference evidence="2" key="1">
    <citation type="journal article" date="2013" name="Nat. Genet.">
        <title>The duck genome and transcriptome provide insight into an avian influenza virus reservoir species.</title>
        <authorList>
            <person name="Huang Y."/>
            <person name="Li Y."/>
            <person name="Burt D.W."/>
            <person name="Chen H."/>
            <person name="Zhang Y."/>
            <person name="Qian W."/>
            <person name="Kim H."/>
            <person name="Gan S."/>
            <person name="Zhao Y."/>
            <person name="Li J."/>
            <person name="Yi K."/>
            <person name="Feng H."/>
            <person name="Zhu P."/>
            <person name="Li B."/>
            <person name="Liu Q."/>
            <person name="Fairley S."/>
            <person name="Magor K.E."/>
            <person name="Du Z."/>
            <person name="Hu X."/>
            <person name="Goodman L."/>
            <person name="Tafer H."/>
            <person name="Vignal A."/>
            <person name="Lee T."/>
            <person name="Kim K.W."/>
            <person name="Sheng Z."/>
            <person name="An Y."/>
            <person name="Searle S."/>
            <person name="Herrero J."/>
            <person name="Groenen M.A."/>
            <person name="Crooijmans R.P."/>
            <person name="Faraut T."/>
            <person name="Cai Q."/>
            <person name="Webster R.G."/>
            <person name="Aldridge J.R."/>
            <person name="Warren W.C."/>
            <person name="Bartschat S."/>
            <person name="Kehr S."/>
            <person name="Marz M."/>
            <person name="Stadler P.F."/>
            <person name="Smith J."/>
            <person name="Kraus R.H."/>
            <person name="Zhao Y."/>
            <person name="Ren L."/>
            <person name="Fei J."/>
            <person name="Morisson M."/>
            <person name="Kaiser P."/>
            <person name="Griffin D.K."/>
            <person name="Rao M."/>
            <person name="Pitel F."/>
            <person name="Wang J."/>
            <person name="Li N."/>
        </authorList>
    </citation>
    <scope>NUCLEOTIDE SEQUENCE [LARGE SCALE GENOMIC DNA]</scope>
</reference>
<sequence>MLKANCNDILITSYLLYIMSVRAAHKGCNQSPVVLGAVQTKRKHIVTIPK</sequence>
<accession>R0J9R1</accession>
<gene>
    <name evidence="1" type="ORF">Anapl_11412</name>
</gene>
<evidence type="ECO:0000313" key="1">
    <source>
        <dbReference type="EMBL" id="EOA93711.1"/>
    </source>
</evidence>
<dbReference type="Proteomes" id="UP000296049">
    <property type="component" value="Unassembled WGS sequence"/>
</dbReference>
<organism evidence="1 2">
    <name type="scientific">Anas platyrhynchos</name>
    <name type="common">Mallard</name>
    <name type="synonym">Anas boschas</name>
    <dbReference type="NCBI Taxonomy" id="8839"/>
    <lineage>
        <taxon>Eukaryota</taxon>
        <taxon>Metazoa</taxon>
        <taxon>Chordata</taxon>
        <taxon>Craniata</taxon>
        <taxon>Vertebrata</taxon>
        <taxon>Euteleostomi</taxon>
        <taxon>Archelosauria</taxon>
        <taxon>Archosauria</taxon>
        <taxon>Dinosauria</taxon>
        <taxon>Saurischia</taxon>
        <taxon>Theropoda</taxon>
        <taxon>Coelurosauria</taxon>
        <taxon>Aves</taxon>
        <taxon>Neognathae</taxon>
        <taxon>Galloanserae</taxon>
        <taxon>Anseriformes</taxon>
        <taxon>Anatidae</taxon>
        <taxon>Anatinae</taxon>
        <taxon>Anas</taxon>
    </lineage>
</organism>
<dbReference type="EMBL" id="KB745661">
    <property type="protein sequence ID" value="EOA93711.1"/>
    <property type="molecule type" value="Genomic_DNA"/>
</dbReference>
<name>R0J9R1_ANAPL</name>
<dbReference type="AlphaFoldDB" id="R0J9R1"/>
<proteinExistence type="predicted"/>
<protein>
    <submittedName>
        <fullName evidence="1">Uncharacterized protein</fullName>
    </submittedName>
</protein>
<keyword evidence="2" id="KW-1185">Reference proteome</keyword>
<evidence type="ECO:0000313" key="2">
    <source>
        <dbReference type="Proteomes" id="UP000296049"/>
    </source>
</evidence>